<organism evidence="1 2">
    <name type="scientific">Paractinoplanes ferrugineus</name>
    <dbReference type="NCBI Taxonomy" id="113564"/>
    <lineage>
        <taxon>Bacteria</taxon>
        <taxon>Bacillati</taxon>
        <taxon>Actinomycetota</taxon>
        <taxon>Actinomycetes</taxon>
        <taxon>Micromonosporales</taxon>
        <taxon>Micromonosporaceae</taxon>
        <taxon>Paractinoplanes</taxon>
    </lineage>
</organism>
<proteinExistence type="predicted"/>
<dbReference type="Proteomes" id="UP000598174">
    <property type="component" value="Unassembled WGS sequence"/>
</dbReference>
<reference evidence="1" key="1">
    <citation type="submission" date="2021-01" db="EMBL/GenBank/DDBJ databases">
        <title>Whole genome shotgun sequence of Actinoplanes ferrugineus NBRC 15555.</title>
        <authorList>
            <person name="Komaki H."/>
            <person name="Tamura T."/>
        </authorList>
    </citation>
    <scope>NUCLEOTIDE SEQUENCE</scope>
    <source>
        <strain evidence="1">NBRC 15555</strain>
    </source>
</reference>
<evidence type="ECO:0000313" key="1">
    <source>
        <dbReference type="EMBL" id="GIE10461.1"/>
    </source>
</evidence>
<dbReference type="AlphaFoldDB" id="A0A919J4J3"/>
<dbReference type="EMBL" id="BOMM01000016">
    <property type="protein sequence ID" value="GIE10461.1"/>
    <property type="molecule type" value="Genomic_DNA"/>
</dbReference>
<evidence type="ECO:0000313" key="2">
    <source>
        <dbReference type="Proteomes" id="UP000598174"/>
    </source>
</evidence>
<gene>
    <name evidence="1" type="ORF">Afe05nite_23010</name>
</gene>
<protein>
    <submittedName>
        <fullName evidence="1">Uncharacterized protein</fullName>
    </submittedName>
</protein>
<comment type="caution">
    <text evidence="1">The sequence shown here is derived from an EMBL/GenBank/DDBJ whole genome shotgun (WGS) entry which is preliminary data.</text>
</comment>
<keyword evidence="2" id="KW-1185">Reference proteome</keyword>
<accession>A0A919J4J3</accession>
<name>A0A919J4J3_9ACTN</name>
<sequence length="87" mass="9936">MTEGCIRHLDKEDPDVDEPLRNVWVFAESDYQFGVGPLHMIVDQVDWSRPRTHEGQIWIDVHGTEVSEDGRVIGPRQTAVRAGRLRG</sequence>